<dbReference type="Pfam" id="PF01363">
    <property type="entry name" value="FYVE"/>
    <property type="match status" value="1"/>
</dbReference>
<evidence type="ECO:0000256" key="2">
    <source>
        <dbReference type="ARBA" id="ARBA00022771"/>
    </source>
</evidence>
<keyword evidence="1" id="KW-0479">Metal-binding</keyword>
<proteinExistence type="predicted"/>
<feature type="region of interest" description="Disordered" evidence="6">
    <location>
        <begin position="1"/>
        <end position="20"/>
    </location>
</feature>
<evidence type="ECO:0000256" key="5">
    <source>
        <dbReference type="SAM" id="Coils"/>
    </source>
</evidence>
<evidence type="ECO:0000259" key="7">
    <source>
        <dbReference type="PROSITE" id="PS50178"/>
    </source>
</evidence>
<dbReference type="EMBL" id="CAJZBQ010000043">
    <property type="protein sequence ID" value="CAG9327419.1"/>
    <property type="molecule type" value="Genomic_DNA"/>
</dbReference>
<dbReference type="GO" id="GO:0043328">
    <property type="term" value="P:protein transport to vacuole involved in ubiquitin-dependent protein catabolic process via the multivesicular body sorting pathway"/>
    <property type="evidence" value="ECO:0007669"/>
    <property type="project" value="TreeGrafter"/>
</dbReference>
<sequence length="304" mass="35597">MSHRSNPSQLSTNDESKGNELDRFSANQSLASSTSSIFTRSPFGKTGEGDHDWKLDNKCFICDRKFNLTIRRHHCRFCGNSVCDDHSMKRRQYENLPKKQRICDNCNRELIREEIKKEIEEEIAKLQSEVQHQKEMNERLLKEHTEKTQKISQLESDLTKAERIQREKEQSMQEKLNEVLERGEKSKNLVEDLRKSLDVSHNNEQEISNQVHEGEKQLEKYRIESENLRDRKEELASQIEHLTNRIKSSLPLSEVREAMCNRCKTRLDQTYKPFAMDGTIIEEENETSVLSSSVRGSINVLKRS</sequence>
<feature type="compositionally biased region" description="Polar residues" evidence="6">
    <location>
        <begin position="1"/>
        <end position="13"/>
    </location>
</feature>
<evidence type="ECO:0000256" key="6">
    <source>
        <dbReference type="SAM" id="MobiDB-lite"/>
    </source>
</evidence>
<organism evidence="8 9">
    <name type="scientific">Blepharisma stoltei</name>
    <dbReference type="NCBI Taxonomy" id="1481888"/>
    <lineage>
        <taxon>Eukaryota</taxon>
        <taxon>Sar</taxon>
        <taxon>Alveolata</taxon>
        <taxon>Ciliophora</taxon>
        <taxon>Postciliodesmatophora</taxon>
        <taxon>Heterotrichea</taxon>
        <taxon>Heterotrichida</taxon>
        <taxon>Blepharismidae</taxon>
        <taxon>Blepharisma</taxon>
    </lineage>
</organism>
<dbReference type="SUPFAM" id="SSF57903">
    <property type="entry name" value="FYVE/PHD zinc finger"/>
    <property type="match status" value="1"/>
</dbReference>
<keyword evidence="9" id="KW-1185">Reference proteome</keyword>
<comment type="caution">
    <text evidence="8">The sequence shown here is derived from an EMBL/GenBank/DDBJ whole genome shotgun (WGS) entry which is preliminary data.</text>
</comment>
<evidence type="ECO:0000313" key="9">
    <source>
        <dbReference type="Proteomes" id="UP001162131"/>
    </source>
</evidence>
<dbReference type="SMART" id="SM00064">
    <property type="entry name" value="FYVE"/>
    <property type="match status" value="1"/>
</dbReference>
<dbReference type="InterPro" id="IPR017455">
    <property type="entry name" value="Znf_FYVE-rel"/>
</dbReference>
<dbReference type="GO" id="GO:0033565">
    <property type="term" value="C:ESCRT-0 complex"/>
    <property type="evidence" value="ECO:0007669"/>
    <property type="project" value="TreeGrafter"/>
</dbReference>
<feature type="coiled-coil region" evidence="5">
    <location>
        <begin position="112"/>
        <end position="178"/>
    </location>
</feature>
<reference evidence="8" key="1">
    <citation type="submission" date="2021-09" db="EMBL/GenBank/DDBJ databases">
        <authorList>
            <consortium name="AG Swart"/>
            <person name="Singh M."/>
            <person name="Singh A."/>
            <person name="Seah K."/>
            <person name="Emmerich C."/>
        </authorList>
    </citation>
    <scope>NUCLEOTIDE SEQUENCE</scope>
    <source>
        <strain evidence="8">ATCC30299</strain>
    </source>
</reference>
<evidence type="ECO:0000256" key="4">
    <source>
        <dbReference type="PROSITE-ProRule" id="PRU00091"/>
    </source>
</evidence>
<dbReference type="InterPro" id="IPR000306">
    <property type="entry name" value="Znf_FYVE"/>
</dbReference>
<keyword evidence="3" id="KW-0862">Zinc</keyword>
<accession>A0AAU9JN53</accession>
<dbReference type="PANTHER" id="PTHR47794">
    <property type="entry name" value="VACUOLAR PROTEIN SORTING-ASSOCIATED PROTEIN 27"/>
    <property type="match status" value="1"/>
</dbReference>
<keyword evidence="5" id="KW-0175">Coiled coil</keyword>
<protein>
    <recommendedName>
        <fullName evidence="7">FYVE-type domain-containing protein</fullName>
    </recommendedName>
</protein>
<dbReference type="GO" id="GO:0032266">
    <property type="term" value="F:phosphatidylinositol-3-phosphate binding"/>
    <property type="evidence" value="ECO:0007669"/>
    <property type="project" value="TreeGrafter"/>
</dbReference>
<evidence type="ECO:0000256" key="1">
    <source>
        <dbReference type="ARBA" id="ARBA00022723"/>
    </source>
</evidence>
<keyword evidence="2 4" id="KW-0863">Zinc-finger</keyword>
<dbReference type="AlphaFoldDB" id="A0AAU9JN53"/>
<feature type="coiled-coil region" evidence="5">
    <location>
        <begin position="204"/>
        <end position="245"/>
    </location>
</feature>
<evidence type="ECO:0000313" key="8">
    <source>
        <dbReference type="EMBL" id="CAG9327419.1"/>
    </source>
</evidence>
<feature type="domain" description="FYVE-type" evidence="7">
    <location>
        <begin position="53"/>
        <end position="111"/>
    </location>
</feature>
<dbReference type="InterPro" id="IPR011011">
    <property type="entry name" value="Znf_FYVE_PHD"/>
</dbReference>
<dbReference type="Proteomes" id="UP001162131">
    <property type="component" value="Unassembled WGS sequence"/>
</dbReference>
<dbReference type="InterPro" id="IPR013083">
    <property type="entry name" value="Znf_RING/FYVE/PHD"/>
</dbReference>
<dbReference type="GO" id="GO:0043130">
    <property type="term" value="F:ubiquitin binding"/>
    <property type="evidence" value="ECO:0007669"/>
    <property type="project" value="TreeGrafter"/>
</dbReference>
<gene>
    <name evidence="8" type="ORF">BSTOLATCC_MIC43458</name>
</gene>
<dbReference type="PROSITE" id="PS50178">
    <property type="entry name" value="ZF_FYVE"/>
    <property type="match status" value="1"/>
</dbReference>
<name>A0AAU9JN53_9CILI</name>
<dbReference type="GO" id="GO:0006623">
    <property type="term" value="P:protein targeting to vacuole"/>
    <property type="evidence" value="ECO:0007669"/>
    <property type="project" value="TreeGrafter"/>
</dbReference>
<dbReference type="Gene3D" id="3.30.40.10">
    <property type="entry name" value="Zinc/RING finger domain, C3HC4 (zinc finger)"/>
    <property type="match status" value="1"/>
</dbReference>
<evidence type="ECO:0000256" key="3">
    <source>
        <dbReference type="ARBA" id="ARBA00022833"/>
    </source>
</evidence>
<dbReference type="CDD" id="cd15760">
    <property type="entry name" value="FYVE_scVPS27p_like"/>
    <property type="match status" value="1"/>
</dbReference>
<dbReference type="PANTHER" id="PTHR47794:SF1">
    <property type="entry name" value="VACUOLAR PROTEIN SORTING-ASSOCIATED PROTEIN 27"/>
    <property type="match status" value="1"/>
</dbReference>
<dbReference type="GO" id="GO:0008270">
    <property type="term" value="F:zinc ion binding"/>
    <property type="evidence" value="ECO:0007669"/>
    <property type="project" value="UniProtKB-KW"/>
</dbReference>